<evidence type="ECO:0000313" key="2">
    <source>
        <dbReference type="Proteomes" id="UP000694892"/>
    </source>
</evidence>
<evidence type="ECO:0000313" key="1">
    <source>
        <dbReference type="EMBL" id="OCT72401.1"/>
    </source>
</evidence>
<dbReference type="AlphaFoldDB" id="A0A974CHT6"/>
<gene>
    <name evidence="1" type="ORF">XELAEV_18035381mg</name>
</gene>
<organism evidence="1 2">
    <name type="scientific">Xenopus laevis</name>
    <name type="common">African clawed frog</name>
    <dbReference type="NCBI Taxonomy" id="8355"/>
    <lineage>
        <taxon>Eukaryota</taxon>
        <taxon>Metazoa</taxon>
        <taxon>Chordata</taxon>
        <taxon>Craniata</taxon>
        <taxon>Vertebrata</taxon>
        <taxon>Euteleostomi</taxon>
        <taxon>Amphibia</taxon>
        <taxon>Batrachia</taxon>
        <taxon>Anura</taxon>
        <taxon>Pipoidea</taxon>
        <taxon>Pipidae</taxon>
        <taxon>Xenopodinae</taxon>
        <taxon>Xenopus</taxon>
        <taxon>Xenopus</taxon>
    </lineage>
</organism>
<protein>
    <submittedName>
        <fullName evidence="1">Uncharacterized protein</fullName>
    </submittedName>
</protein>
<name>A0A974CHT6_XENLA</name>
<proteinExistence type="predicted"/>
<sequence length="172" mass="20686">MTGFTGRVTAITKLTKRRRSYKWERELQRTFTDSEWQTVVTNSYRSTICARLQENNYKLLSQWYRLLPKFTDMAIPDSASFFLLHCNEMSPARYRKSLISTLITVAKSLIPLFWKSKTIPTLKDWALKVNEIYQFEHYKTETSNPQYLENLTQKWFYWLQFTDSQEYRTLTS</sequence>
<dbReference type="EMBL" id="CM004478">
    <property type="protein sequence ID" value="OCT72401.1"/>
    <property type="molecule type" value="Genomic_DNA"/>
</dbReference>
<accession>A0A974CHT6</accession>
<reference evidence="2" key="1">
    <citation type="journal article" date="2016" name="Nature">
        <title>Genome evolution in the allotetraploid frog Xenopus laevis.</title>
        <authorList>
            <person name="Session A.M."/>
            <person name="Uno Y."/>
            <person name="Kwon T."/>
            <person name="Chapman J.A."/>
            <person name="Toyoda A."/>
            <person name="Takahashi S."/>
            <person name="Fukui A."/>
            <person name="Hikosaka A."/>
            <person name="Suzuki A."/>
            <person name="Kondo M."/>
            <person name="van Heeringen S.J."/>
            <person name="Quigley I."/>
            <person name="Heinz S."/>
            <person name="Ogino H."/>
            <person name="Ochi H."/>
            <person name="Hellsten U."/>
            <person name="Lyons J.B."/>
            <person name="Simakov O."/>
            <person name="Putnam N."/>
            <person name="Stites J."/>
            <person name="Kuroki Y."/>
            <person name="Tanaka T."/>
            <person name="Michiue T."/>
            <person name="Watanabe M."/>
            <person name="Bogdanovic O."/>
            <person name="Lister R."/>
            <person name="Georgiou G."/>
            <person name="Paranjpe S.S."/>
            <person name="van Kruijsbergen I."/>
            <person name="Shu S."/>
            <person name="Carlson J."/>
            <person name="Kinoshita T."/>
            <person name="Ohta Y."/>
            <person name="Mawaribuchi S."/>
            <person name="Jenkins J."/>
            <person name="Grimwood J."/>
            <person name="Schmutz J."/>
            <person name="Mitros T."/>
            <person name="Mozaffari S.V."/>
            <person name="Suzuki Y."/>
            <person name="Haramoto Y."/>
            <person name="Yamamoto T.S."/>
            <person name="Takagi C."/>
            <person name="Heald R."/>
            <person name="Miller K."/>
            <person name="Haudenschild C."/>
            <person name="Kitzman J."/>
            <person name="Nakayama T."/>
            <person name="Izutsu Y."/>
            <person name="Robert J."/>
            <person name="Fortriede J."/>
            <person name="Burns K."/>
            <person name="Lotay V."/>
            <person name="Karimi K."/>
            <person name="Yasuoka Y."/>
            <person name="Dichmann D.S."/>
            <person name="Flajnik M.F."/>
            <person name="Houston D.W."/>
            <person name="Shendure J."/>
            <person name="DuPasquier L."/>
            <person name="Vize P.D."/>
            <person name="Zorn A.M."/>
            <person name="Ito M."/>
            <person name="Marcotte E.M."/>
            <person name="Wallingford J.B."/>
            <person name="Ito Y."/>
            <person name="Asashima M."/>
            <person name="Ueno N."/>
            <person name="Matsuda Y."/>
            <person name="Veenstra G.J."/>
            <person name="Fujiyama A."/>
            <person name="Harland R.M."/>
            <person name="Taira M."/>
            <person name="Rokhsar D.S."/>
        </authorList>
    </citation>
    <scope>NUCLEOTIDE SEQUENCE [LARGE SCALE GENOMIC DNA]</scope>
    <source>
        <strain evidence="2">J</strain>
    </source>
</reference>
<dbReference type="Proteomes" id="UP000694892">
    <property type="component" value="Chromosome 7L"/>
</dbReference>